<comment type="caution">
    <text evidence="1">The sequence shown here is derived from an EMBL/GenBank/DDBJ whole genome shotgun (WGS) entry which is preliminary data.</text>
</comment>
<dbReference type="EMBL" id="BARS01002199">
    <property type="protein sequence ID" value="GAF82683.1"/>
    <property type="molecule type" value="Genomic_DNA"/>
</dbReference>
<evidence type="ECO:0000313" key="1">
    <source>
        <dbReference type="EMBL" id="GAF82683.1"/>
    </source>
</evidence>
<gene>
    <name evidence="1" type="ORF">S01H1_04135</name>
</gene>
<proteinExistence type="predicted"/>
<reference evidence="1" key="1">
    <citation type="journal article" date="2014" name="Front. Microbiol.">
        <title>High frequency of phylogenetically diverse reductive dehalogenase-homologous genes in deep subseafloor sedimentary metagenomes.</title>
        <authorList>
            <person name="Kawai M."/>
            <person name="Futagami T."/>
            <person name="Toyoda A."/>
            <person name="Takaki Y."/>
            <person name="Nishi S."/>
            <person name="Hori S."/>
            <person name="Arai W."/>
            <person name="Tsubouchi T."/>
            <person name="Morono Y."/>
            <person name="Uchiyama I."/>
            <person name="Ito T."/>
            <person name="Fujiyama A."/>
            <person name="Inagaki F."/>
            <person name="Takami H."/>
        </authorList>
    </citation>
    <scope>NUCLEOTIDE SEQUENCE</scope>
    <source>
        <strain evidence="1">Expedition CK06-06</strain>
    </source>
</reference>
<organism evidence="1">
    <name type="scientific">marine sediment metagenome</name>
    <dbReference type="NCBI Taxonomy" id="412755"/>
    <lineage>
        <taxon>unclassified sequences</taxon>
        <taxon>metagenomes</taxon>
        <taxon>ecological metagenomes</taxon>
    </lineage>
</organism>
<protein>
    <submittedName>
        <fullName evidence="1">Uncharacterized protein</fullName>
    </submittedName>
</protein>
<name>X0SNL1_9ZZZZ</name>
<dbReference type="AlphaFoldDB" id="X0SNL1"/>
<accession>X0SNL1</accession>
<sequence length="92" mass="10119">MKVNFSEINLTDIEGNSITNIEINKNVGNIIYKNAKNLNLIPIAQDIYAGKEVNLSVIDLNEIKSLISSPVDGLVAFARKAVLDYIDNIGKE</sequence>